<accession>A0ABS1VXJ4</accession>
<evidence type="ECO:0000256" key="1">
    <source>
        <dbReference type="SAM" id="Phobius"/>
    </source>
</evidence>
<comment type="caution">
    <text evidence="2">The sequence shown here is derived from an EMBL/GenBank/DDBJ whole genome shotgun (WGS) entry which is preliminary data.</text>
</comment>
<feature type="transmembrane region" description="Helical" evidence="1">
    <location>
        <begin position="77"/>
        <end position="95"/>
    </location>
</feature>
<keyword evidence="1" id="KW-0812">Transmembrane</keyword>
<dbReference type="Proteomes" id="UP000598996">
    <property type="component" value="Unassembled WGS sequence"/>
</dbReference>
<sequence>MSKNTVKSALTRKRRSRARRRTGRVLVVLLRFVLGRALDGRRYSNATFWKAATRRVGVSPYLVTWRWWAMAAGWQKAGIRLTAVAALVMVLVGVAW</sequence>
<keyword evidence="3" id="KW-1185">Reference proteome</keyword>
<keyword evidence="1" id="KW-0472">Membrane</keyword>
<proteinExistence type="predicted"/>
<evidence type="ECO:0000313" key="3">
    <source>
        <dbReference type="Proteomes" id="UP000598996"/>
    </source>
</evidence>
<evidence type="ECO:0000313" key="2">
    <source>
        <dbReference type="EMBL" id="MBL7259164.1"/>
    </source>
</evidence>
<gene>
    <name evidence="2" type="ORF">JKJ07_33095</name>
</gene>
<name>A0ABS1VXJ4_9ACTN</name>
<organism evidence="2 3">
    <name type="scientific">Paractinoplanes lichenicola</name>
    <dbReference type="NCBI Taxonomy" id="2802976"/>
    <lineage>
        <taxon>Bacteria</taxon>
        <taxon>Bacillati</taxon>
        <taxon>Actinomycetota</taxon>
        <taxon>Actinomycetes</taxon>
        <taxon>Micromonosporales</taxon>
        <taxon>Micromonosporaceae</taxon>
        <taxon>Paractinoplanes</taxon>
    </lineage>
</organism>
<dbReference type="EMBL" id="JAENHO010000010">
    <property type="protein sequence ID" value="MBL7259164.1"/>
    <property type="molecule type" value="Genomic_DNA"/>
</dbReference>
<reference evidence="2 3" key="1">
    <citation type="submission" date="2021-01" db="EMBL/GenBank/DDBJ databases">
        <title>Actinoplanes sp. nov. LDG1-01 isolated from lichen.</title>
        <authorList>
            <person name="Saeng-In P."/>
            <person name="Phongsopitanun W."/>
            <person name="Kanchanasin P."/>
            <person name="Yuki M."/>
            <person name="Kudo T."/>
            <person name="Ohkuma M."/>
            <person name="Tanasupawat S."/>
        </authorList>
    </citation>
    <scope>NUCLEOTIDE SEQUENCE [LARGE SCALE GENOMIC DNA]</scope>
    <source>
        <strain evidence="2 3">LDG1-01</strain>
    </source>
</reference>
<protein>
    <submittedName>
        <fullName evidence="2">Uncharacterized protein</fullName>
    </submittedName>
</protein>
<keyword evidence="1" id="KW-1133">Transmembrane helix</keyword>
<dbReference type="RefSeq" id="WP_202995802.1">
    <property type="nucleotide sequence ID" value="NZ_JAENHO010000010.1"/>
</dbReference>